<evidence type="ECO:0000313" key="2">
    <source>
        <dbReference type="Proteomes" id="UP000183085"/>
    </source>
</evidence>
<organism evidence="1 2">
    <name type="scientific">Candidatus Desantisbacteria bacterium CG2_30_40_21</name>
    <dbReference type="NCBI Taxonomy" id="1817895"/>
    <lineage>
        <taxon>Bacteria</taxon>
        <taxon>Candidatus Desantisiibacteriota</taxon>
    </lineage>
</organism>
<sequence>MVLDKSFPPCLRVFVVNSFLGIKITGTNTIYANDAQEIQFSNVSGNIQVNMPSEAVGQDYTLTVNDKIVKWEGAVPINSVCPYVNS</sequence>
<dbReference type="Proteomes" id="UP000183085">
    <property type="component" value="Unassembled WGS sequence"/>
</dbReference>
<proteinExistence type="predicted"/>
<evidence type="ECO:0000313" key="1">
    <source>
        <dbReference type="EMBL" id="OIP39141.1"/>
    </source>
</evidence>
<protein>
    <submittedName>
        <fullName evidence="1">Uncharacterized protein</fullName>
    </submittedName>
</protein>
<name>A0A1J5DSU5_9BACT</name>
<reference evidence="1 2" key="1">
    <citation type="journal article" date="2016" name="Environ. Microbiol.">
        <title>Genomic resolution of a cold subsurface aquifer community provides metabolic insights for novel microbes adapted to high CO concentrations.</title>
        <authorList>
            <person name="Probst A.J."/>
            <person name="Castelle C.J."/>
            <person name="Singh A."/>
            <person name="Brown C.T."/>
            <person name="Anantharaman K."/>
            <person name="Sharon I."/>
            <person name="Hug L.A."/>
            <person name="Burstein D."/>
            <person name="Emerson J.B."/>
            <person name="Thomas B.C."/>
            <person name="Banfield J.F."/>
        </authorList>
    </citation>
    <scope>NUCLEOTIDE SEQUENCE [LARGE SCALE GENOMIC DNA]</scope>
    <source>
        <strain evidence="1">CG2_30_40_21</strain>
    </source>
</reference>
<dbReference type="EMBL" id="MNYI01000159">
    <property type="protein sequence ID" value="OIP39141.1"/>
    <property type="molecule type" value="Genomic_DNA"/>
</dbReference>
<accession>A0A1J5DSU5</accession>
<comment type="caution">
    <text evidence="1">The sequence shown here is derived from an EMBL/GenBank/DDBJ whole genome shotgun (WGS) entry which is preliminary data.</text>
</comment>
<dbReference type="AlphaFoldDB" id="A0A1J5DSU5"/>
<gene>
    <name evidence="1" type="ORF">AUJ95_05900</name>
</gene>